<reference evidence="8 9" key="1">
    <citation type="journal article" date="2023" name="Plant Dis.">
        <title>First Report of Diplodia intermedia Causing Canker and Dieback Diseases on Apple Trees in Canada.</title>
        <authorList>
            <person name="Ellouze W."/>
            <person name="Ilyukhin E."/>
            <person name="Sulman M."/>
            <person name="Ali S."/>
        </authorList>
    </citation>
    <scope>NUCLEOTIDE SEQUENCE [LARGE SCALE GENOMIC DNA]</scope>
    <source>
        <strain evidence="8 9">M45-28</strain>
    </source>
</reference>
<evidence type="ECO:0000256" key="1">
    <source>
        <dbReference type="ARBA" id="ARBA00001954"/>
    </source>
</evidence>
<keyword evidence="6" id="KW-0408">Iron</keyword>
<comment type="cofactor">
    <cofactor evidence="1">
        <name>Fe(2+)</name>
        <dbReference type="ChEBI" id="CHEBI:29033"/>
    </cofactor>
</comment>
<dbReference type="InterPro" id="IPR050411">
    <property type="entry name" value="AlphaKG_dependent_hydroxylases"/>
</dbReference>
<evidence type="ECO:0000256" key="5">
    <source>
        <dbReference type="ARBA" id="ARBA00023002"/>
    </source>
</evidence>
<evidence type="ECO:0000313" key="8">
    <source>
        <dbReference type="EMBL" id="KAL1636118.1"/>
    </source>
</evidence>
<dbReference type="Proteomes" id="UP001521184">
    <property type="component" value="Unassembled WGS sequence"/>
</dbReference>
<evidence type="ECO:0000256" key="6">
    <source>
        <dbReference type="ARBA" id="ARBA00023004"/>
    </source>
</evidence>
<dbReference type="InterPro" id="IPR003819">
    <property type="entry name" value="TauD/TfdA-like"/>
</dbReference>
<evidence type="ECO:0000259" key="7">
    <source>
        <dbReference type="Pfam" id="PF02668"/>
    </source>
</evidence>
<dbReference type="InterPro" id="IPR038492">
    <property type="entry name" value="GBBH-like_N_sf"/>
</dbReference>
<evidence type="ECO:0000256" key="3">
    <source>
        <dbReference type="ARBA" id="ARBA00022723"/>
    </source>
</evidence>
<sequence length="577" mass="63325">MLRRLYSESGRPRHVSARLLTRRCCAQHHVFSSAVARPDSSSTGTKNVFRPYAIQSNAVRHVSSNALRQEVQEDANKTATGHGLPPSLEHDIDALQSGKHKVEETITLGNRQKLHRAEASATIEFGVPVGGSGLTYPATMNAVFARDSCTCPMCVDPSSKQKQFQTSDIPPDIKATSTLDPEKQTLDITWTNDIAGFPQDHVTRFDLKPAAVTCRDSVYHPLEPKNRLVWDGKTMAEKNKWIPYDRWMADDAVLHDGLEQLGRYGLVFLTGVPDSERAVERIGGRIGLLKDTFYGRTWDVRSVARAKNIAYTHQHLGLHMDLMYVTNPPHLQLLHSLRARAPGGASLFADSLRAAFALERADRAAFDVLTRTPVPFHYKNDGQSYAKWRPTIELASPLAGLAPNPPQPVVSASPAAGAADDPVLGTSLAGRELLEGVGITPPPRIKCVNYSPPFQAPPAPPALADPGLVGLPAFLPAEASFAALHDALAKFARLVESPQALFEHRLDEGQCVVFDNRRVLHARRAFDAARGERWLKGAYVDDDVFFSRWRVLAERAAGREGEGERVWERLYGGGGGV</sequence>
<organism evidence="8 9">
    <name type="scientific">Diplodia intermedia</name>
    <dbReference type="NCBI Taxonomy" id="856260"/>
    <lineage>
        <taxon>Eukaryota</taxon>
        <taxon>Fungi</taxon>
        <taxon>Dikarya</taxon>
        <taxon>Ascomycota</taxon>
        <taxon>Pezizomycotina</taxon>
        <taxon>Dothideomycetes</taxon>
        <taxon>Dothideomycetes incertae sedis</taxon>
        <taxon>Botryosphaeriales</taxon>
        <taxon>Botryosphaeriaceae</taxon>
        <taxon>Diplodia</taxon>
    </lineage>
</organism>
<keyword evidence="3" id="KW-0479">Metal-binding</keyword>
<dbReference type="PANTHER" id="PTHR10696:SF25">
    <property type="entry name" value="OXIDOREDUCTASE AIM17-RELATED"/>
    <property type="match status" value="1"/>
</dbReference>
<feature type="domain" description="TauD/TfdA-like" evidence="7">
    <location>
        <begin position="242"/>
        <end position="539"/>
    </location>
</feature>
<dbReference type="Pfam" id="PF02668">
    <property type="entry name" value="TauD"/>
    <property type="match status" value="1"/>
</dbReference>
<dbReference type="CDD" id="cd00250">
    <property type="entry name" value="CAS_like"/>
    <property type="match status" value="1"/>
</dbReference>
<protein>
    <recommendedName>
        <fullName evidence="7">TauD/TfdA-like domain-containing protein</fullName>
    </recommendedName>
</protein>
<comment type="caution">
    <text evidence="8">The sequence shown here is derived from an EMBL/GenBank/DDBJ whole genome shotgun (WGS) entry which is preliminary data.</text>
</comment>
<comment type="similarity">
    <text evidence="2">Belongs to the gamma-BBH/TMLD family.</text>
</comment>
<accession>A0ABR3T989</accession>
<dbReference type="SUPFAM" id="SSF51197">
    <property type="entry name" value="Clavaminate synthase-like"/>
    <property type="match status" value="1"/>
</dbReference>
<dbReference type="Gene3D" id="3.60.130.10">
    <property type="entry name" value="Clavaminate synthase-like"/>
    <property type="match status" value="1"/>
</dbReference>
<keyword evidence="9" id="KW-1185">Reference proteome</keyword>
<dbReference type="PANTHER" id="PTHR10696">
    <property type="entry name" value="GAMMA-BUTYROBETAINE HYDROXYLASE-RELATED"/>
    <property type="match status" value="1"/>
</dbReference>
<dbReference type="Gene3D" id="3.30.2020.30">
    <property type="match status" value="1"/>
</dbReference>
<evidence type="ECO:0000256" key="4">
    <source>
        <dbReference type="ARBA" id="ARBA00022964"/>
    </source>
</evidence>
<keyword evidence="5" id="KW-0560">Oxidoreductase</keyword>
<keyword evidence="4" id="KW-0223">Dioxygenase</keyword>
<evidence type="ECO:0000313" key="9">
    <source>
        <dbReference type="Proteomes" id="UP001521184"/>
    </source>
</evidence>
<proteinExistence type="inferred from homology"/>
<dbReference type="EMBL" id="JAKEKT020000106">
    <property type="protein sequence ID" value="KAL1636118.1"/>
    <property type="molecule type" value="Genomic_DNA"/>
</dbReference>
<evidence type="ECO:0000256" key="2">
    <source>
        <dbReference type="ARBA" id="ARBA00008654"/>
    </source>
</evidence>
<gene>
    <name evidence="8" type="ORF">SLS58_009967</name>
</gene>
<name>A0ABR3T989_9PEZI</name>
<dbReference type="InterPro" id="IPR042098">
    <property type="entry name" value="TauD-like_sf"/>
</dbReference>